<proteinExistence type="predicted"/>
<organism evidence="1">
    <name type="scientific">uncultured Caudovirales phage</name>
    <dbReference type="NCBI Taxonomy" id="2100421"/>
    <lineage>
        <taxon>Viruses</taxon>
        <taxon>Duplodnaviria</taxon>
        <taxon>Heunggongvirae</taxon>
        <taxon>Uroviricota</taxon>
        <taxon>Caudoviricetes</taxon>
        <taxon>Peduoviridae</taxon>
        <taxon>Maltschvirus</taxon>
        <taxon>Maltschvirus maltsch</taxon>
    </lineage>
</organism>
<protein>
    <submittedName>
        <fullName evidence="1">Uncharacterized protein</fullName>
    </submittedName>
</protein>
<gene>
    <name evidence="1" type="ORF">UFOVP682_26</name>
</gene>
<accession>A0A6J5NJK9</accession>
<name>A0A6J5NJK9_9CAUD</name>
<sequence>MNREITFFGHEKFLCYWRTGIDDHVCEIHGADFFTKDNGYSDEDIETLANIHISESADISGPTQEHYVMRIA</sequence>
<reference evidence="1" key="1">
    <citation type="submission" date="2020-04" db="EMBL/GenBank/DDBJ databases">
        <authorList>
            <person name="Chiriac C."/>
            <person name="Salcher M."/>
            <person name="Ghai R."/>
            <person name="Kavagutti S V."/>
        </authorList>
    </citation>
    <scope>NUCLEOTIDE SEQUENCE</scope>
</reference>
<evidence type="ECO:0000313" key="1">
    <source>
        <dbReference type="EMBL" id="CAB4157425.1"/>
    </source>
</evidence>
<dbReference type="EMBL" id="LR796661">
    <property type="protein sequence ID" value="CAB4157425.1"/>
    <property type="molecule type" value="Genomic_DNA"/>
</dbReference>